<feature type="compositionally biased region" description="Basic and acidic residues" evidence="1">
    <location>
        <begin position="83"/>
        <end position="113"/>
    </location>
</feature>
<accession>A0A4Z2E4I5</accession>
<organism evidence="2 3">
    <name type="scientific">Liparis tanakae</name>
    <name type="common">Tanaka's snailfish</name>
    <dbReference type="NCBI Taxonomy" id="230148"/>
    <lineage>
        <taxon>Eukaryota</taxon>
        <taxon>Metazoa</taxon>
        <taxon>Chordata</taxon>
        <taxon>Craniata</taxon>
        <taxon>Vertebrata</taxon>
        <taxon>Euteleostomi</taxon>
        <taxon>Actinopterygii</taxon>
        <taxon>Neopterygii</taxon>
        <taxon>Teleostei</taxon>
        <taxon>Neoteleostei</taxon>
        <taxon>Acanthomorphata</taxon>
        <taxon>Eupercaria</taxon>
        <taxon>Perciformes</taxon>
        <taxon>Cottioidei</taxon>
        <taxon>Cottales</taxon>
        <taxon>Liparidae</taxon>
        <taxon>Liparis</taxon>
    </lineage>
</organism>
<dbReference type="EMBL" id="SRLO01017238">
    <property type="protein sequence ID" value="TNN23826.1"/>
    <property type="molecule type" value="Genomic_DNA"/>
</dbReference>
<feature type="compositionally biased region" description="Basic and acidic residues" evidence="1">
    <location>
        <begin position="13"/>
        <end position="31"/>
    </location>
</feature>
<feature type="region of interest" description="Disordered" evidence="1">
    <location>
        <begin position="260"/>
        <end position="284"/>
    </location>
</feature>
<sequence length="284" mass="29711">MTSTILCAPRGRGGTEDRNGELGYRAQERESLGGQVQEEGALGVWGQATRHRVLEPDGTGHEEPGKGEPATGQTEAGQGESGPYKREMEPAGTTAEHREPGQGELEAGQRELEAGQGELEAGQRELEAGQGELEAGEGGAGDGTDRSRTGGTTAGWDGDGGGRPGKGRDEDETEGTSGARGNRTDQGGNGTSMGYWERGPVGTARRQREPSWAAMVERPMAGRTAAGSWDDRLAESRAAWAGRRTGCRAAGAWRRQLEPTGTATRGRDLVACPPLQPPRSAGHG</sequence>
<feature type="region of interest" description="Disordered" evidence="1">
    <location>
        <begin position="1"/>
        <end position="219"/>
    </location>
</feature>
<protein>
    <submittedName>
        <fullName evidence="2">Uncharacterized protein</fullName>
    </submittedName>
</protein>
<dbReference type="Proteomes" id="UP000314294">
    <property type="component" value="Unassembled WGS sequence"/>
</dbReference>
<evidence type="ECO:0000313" key="2">
    <source>
        <dbReference type="EMBL" id="TNN23826.1"/>
    </source>
</evidence>
<gene>
    <name evidence="2" type="ORF">EYF80_066052</name>
</gene>
<dbReference type="AlphaFoldDB" id="A0A4Z2E4I5"/>
<proteinExistence type="predicted"/>
<evidence type="ECO:0000256" key="1">
    <source>
        <dbReference type="SAM" id="MobiDB-lite"/>
    </source>
</evidence>
<name>A0A4Z2E4I5_9TELE</name>
<evidence type="ECO:0000313" key="3">
    <source>
        <dbReference type="Proteomes" id="UP000314294"/>
    </source>
</evidence>
<feature type="compositionally biased region" description="Basic and acidic residues" evidence="1">
    <location>
        <begin position="52"/>
        <end position="66"/>
    </location>
</feature>
<keyword evidence="3" id="KW-1185">Reference proteome</keyword>
<reference evidence="2 3" key="1">
    <citation type="submission" date="2019-03" db="EMBL/GenBank/DDBJ databases">
        <title>First draft genome of Liparis tanakae, snailfish: a comprehensive survey of snailfish specific genes.</title>
        <authorList>
            <person name="Kim W."/>
            <person name="Song I."/>
            <person name="Jeong J.-H."/>
            <person name="Kim D."/>
            <person name="Kim S."/>
            <person name="Ryu S."/>
            <person name="Song J.Y."/>
            <person name="Lee S.K."/>
        </authorList>
    </citation>
    <scope>NUCLEOTIDE SEQUENCE [LARGE SCALE GENOMIC DNA]</scope>
    <source>
        <tissue evidence="2">Muscle</tissue>
    </source>
</reference>
<comment type="caution">
    <text evidence="2">The sequence shown here is derived from an EMBL/GenBank/DDBJ whole genome shotgun (WGS) entry which is preliminary data.</text>
</comment>